<dbReference type="EMBL" id="CP031165">
    <property type="protein sequence ID" value="AXV05368.1"/>
    <property type="molecule type" value="Genomic_DNA"/>
</dbReference>
<dbReference type="Pfam" id="PF13783">
    <property type="entry name" value="DUF4177"/>
    <property type="match status" value="1"/>
</dbReference>
<protein>
    <recommendedName>
        <fullName evidence="3">DUF4177 domain-containing protein</fullName>
    </recommendedName>
</protein>
<evidence type="ECO:0008006" key="3">
    <source>
        <dbReference type="Google" id="ProtNLM"/>
    </source>
</evidence>
<dbReference type="AlphaFoldDB" id="A0A346XT21"/>
<dbReference type="InterPro" id="IPR025234">
    <property type="entry name" value="YjzH-like"/>
</dbReference>
<dbReference type="RefSeq" id="WP_114590184.1">
    <property type="nucleotide sequence ID" value="NZ_CP031165.1"/>
</dbReference>
<dbReference type="OrthoDB" id="3215124at2"/>
<dbReference type="Proteomes" id="UP000264006">
    <property type="component" value="Chromosome"/>
</dbReference>
<dbReference type="KEGG" id="euz:DVS28_a0667"/>
<reference evidence="1 2" key="1">
    <citation type="submission" date="2018-09" db="EMBL/GenBank/DDBJ databases">
        <title>Complete genome sequence of Euzebya sp. DY32-46 isolated from seawater of Pacific Ocean.</title>
        <authorList>
            <person name="Xu L."/>
            <person name="Wu Y.-H."/>
            <person name="Xu X.-W."/>
        </authorList>
    </citation>
    <scope>NUCLEOTIDE SEQUENCE [LARGE SCALE GENOMIC DNA]</scope>
    <source>
        <strain evidence="1 2">DY32-46</strain>
    </source>
</reference>
<sequence>MTKWEYFTAPLLDHALQEILNNFGDDGWELVTVVAFNPQQQIGYFKRPKAG</sequence>
<organism evidence="1 2">
    <name type="scientific">Euzebya pacifica</name>
    <dbReference type="NCBI Taxonomy" id="1608957"/>
    <lineage>
        <taxon>Bacteria</taxon>
        <taxon>Bacillati</taxon>
        <taxon>Actinomycetota</taxon>
        <taxon>Nitriliruptoria</taxon>
        <taxon>Euzebyales</taxon>
    </lineage>
</organism>
<gene>
    <name evidence="1" type="ORF">DVS28_a0667</name>
</gene>
<evidence type="ECO:0000313" key="1">
    <source>
        <dbReference type="EMBL" id="AXV05368.1"/>
    </source>
</evidence>
<evidence type="ECO:0000313" key="2">
    <source>
        <dbReference type="Proteomes" id="UP000264006"/>
    </source>
</evidence>
<accession>A0A346XT21</accession>
<proteinExistence type="predicted"/>
<name>A0A346XT21_9ACTN</name>
<keyword evidence="2" id="KW-1185">Reference proteome</keyword>